<accession>A0AAN8JVA4</accession>
<dbReference type="Proteomes" id="UP001347796">
    <property type="component" value="Unassembled WGS sequence"/>
</dbReference>
<evidence type="ECO:0000313" key="1">
    <source>
        <dbReference type="EMBL" id="KAK6184351.1"/>
    </source>
</evidence>
<comment type="caution">
    <text evidence="1">The sequence shown here is derived from an EMBL/GenBank/DDBJ whole genome shotgun (WGS) entry which is preliminary data.</text>
</comment>
<proteinExistence type="predicted"/>
<reference evidence="1 2" key="1">
    <citation type="submission" date="2024-01" db="EMBL/GenBank/DDBJ databases">
        <title>The genome of the rayed Mediterranean limpet Patella caerulea (Linnaeus, 1758).</title>
        <authorList>
            <person name="Anh-Thu Weber A."/>
            <person name="Halstead-Nussloch G."/>
        </authorList>
    </citation>
    <scope>NUCLEOTIDE SEQUENCE [LARGE SCALE GENOMIC DNA]</scope>
    <source>
        <strain evidence="1">AATW-2023a</strain>
        <tissue evidence="1">Whole specimen</tissue>
    </source>
</reference>
<protein>
    <submittedName>
        <fullName evidence="1">Uncharacterized protein</fullName>
    </submittedName>
</protein>
<gene>
    <name evidence="1" type="ORF">SNE40_006838</name>
</gene>
<dbReference type="AlphaFoldDB" id="A0AAN8JVA4"/>
<name>A0AAN8JVA4_PATCE</name>
<keyword evidence="2" id="KW-1185">Reference proteome</keyword>
<organism evidence="1 2">
    <name type="scientific">Patella caerulea</name>
    <name type="common">Rayed Mediterranean limpet</name>
    <dbReference type="NCBI Taxonomy" id="87958"/>
    <lineage>
        <taxon>Eukaryota</taxon>
        <taxon>Metazoa</taxon>
        <taxon>Spiralia</taxon>
        <taxon>Lophotrochozoa</taxon>
        <taxon>Mollusca</taxon>
        <taxon>Gastropoda</taxon>
        <taxon>Patellogastropoda</taxon>
        <taxon>Patelloidea</taxon>
        <taxon>Patellidae</taxon>
        <taxon>Patella</taxon>
    </lineage>
</organism>
<evidence type="ECO:0000313" key="2">
    <source>
        <dbReference type="Proteomes" id="UP001347796"/>
    </source>
</evidence>
<sequence length="106" mass="12261">MVFTGKKPTWYYKRDIYNSTAEEGEGVCGWCKANGTEDFKKETKSPKRDKNGKTKSRSLYWLSIKMLHNIIEDENGKIFCTTDTTLFGLKRGPKADKKSKTNFMFD</sequence>
<dbReference type="EMBL" id="JAZGQO010000006">
    <property type="protein sequence ID" value="KAK6184351.1"/>
    <property type="molecule type" value="Genomic_DNA"/>
</dbReference>